<evidence type="ECO:0000313" key="2">
    <source>
        <dbReference type="Proteomes" id="UP000800096"/>
    </source>
</evidence>
<evidence type="ECO:0000313" key="1">
    <source>
        <dbReference type="EMBL" id="KAF1916925.1"/>
    </source>
</evidence>
<dbReference type="Proteomes" id="UP000800096">
    <property type="component" value="Unassembled WGS sequence"/>
</dbReference>
<keyword evidence="2" id="KW-1185">Reference proteome</keyword>
<reference evidence="1" key="1">
    <citation type="journal article" date="2020" name="Stud. Mycol.">
        <title>101 Dothideomycetes genomes: a test case for predicting lifestyles and emergence of pathogens.</title>
        <authorList>
            <person name="Haridas S."/>
            <person name="Albert R."/>
            <person name="Binder M."/>
            <person name="Bloem J."/>
            <person name="Labutti K."/>
            <person name="Salamov A."/>
            <person name="Andreopoulos B."/>
            <person name="Baker S."/>
            <person name="Barry K."/>
            <person name="Bills G."/>
            <person name="Bluhm B."/>
            <person name="Cannon C."/>
            <person name="Castanera R."/>
            <person name="Culley D."/>
            <person name="Daum C."/>
            <person name="Ezra D."/>
            <person name="Gonzalez J."/>
            <person name="Henrissat B."/>
            <person name="Kuo A."/>
            <person name="Liang C."/>
            <person name="Lipzen A."/>
            <person name="Lutzoni F."/>
            <person name="Magnuson J."/>
            <person name="Mondo S."/>
            <person name="Nolan M."/>
            <person name="Ohm R."/>
            <person name="Pangilinan J."/>
            <person name="Park H.-J."/>
            <person name="Ramirez L."/>
            <person name="Alfaro M."/>
            <person name="Sun H."/>
            <person name="Tritt A."/>
            <person name="Yoshinaga Y."/>
            <person name="Zwiers L.-H."/>
            <person name="Turgeon B."/>
            <person name="Goodwin S."/>
            <person name="Spatafora J."/>
            <person name="Crous P."/>
            <person name="Grigoriev I."/>
        </authorList>
    </citation>
    <scope>NUCLEOTIDE SEQUENCE</scope>
    <source>
        <strain evidence="1">HMLAC05119</strain>
    </source>
</reference>
<gene>
    <name evidence="1" type="ORF">BDU57DRAFT_250021</name>
</gene>
<dbReference type="EMBL" id="ML979135">
    <property type="protein sequence ID" value="KAF1916925.1"/>
    <property type="molecule type" value="Genomic_DNA"/>
</dbReference>
<sequence length="109" mass="12620">MLRRTRTSHIFHAMSIARPLVSCWRQCVWLLPSGQTDHIRPMHTISRAYIIHVRPALQVLASLITRMEQRGAVCVTSRVCQHLTGVEDRLHAAWRLTWRGRPCNARFPA</sequence>
<accession>A0A6A5QMQ3</accession>
<organism evidence="1 2">
    <name type="scientific">Ampelomyces quisqualis</name>
    <name type="common">Powdery mildew agent</name>
    <dbReference type="NCBI Taxonomy" id="50730"/>
    <lineage>
        <taxon>Eukaryota</taxon>
        <taxon>Fungi</taxon>
        <taxon>Dikarya</taxon>
        <taxon>Ascomycota</taxon>
        <taxon>Pezizomycotina</taxon>
        <taxon>Dothideomycetes</taxon>
        <taxon>Pleosporomycetidae</taxon>
        <taxon>Pleosporales</taxon>
        <taxon>Pleosporineae</taxon>
        <taxon>Phaeosphaeriaceae</taxon>
        <taxon>Ampelomyces</taxon>
    </lineage>
</organism>
<protein>
    <submittedName>
        <fullName evidence="1">Uncharacterized protein</fullName>
    </submittedName>
</protein>
<dbReference type="AlphaFoldDB" id="A0A6A5QMQ3"/>
<proteinExistence type="predicted"/>
<name>A0A6A5QMQ3_AMPQU</name>